<evidence type="ECO:0000313" key="2">
    <source>
        <dbReference type="Proteomes" id="UP000178894"/>
    </source>
</evidence>
<reference evidence="1 2" key="1">
    <citation type="journal article" date="2016" name="Nat. Commun.">
        <title>Thousands of microbial genomes shed light on interconnected biogeochemical processes in an aquifer system.</title>
        <authorList>
            <person name="Anantharaman K."/>
            <person name="Brown C.T."/>
            <person name="Hug L.A."/>
            <person name="Sharon I."/>
            <person name="Castelle C.J."/>
            <person name="Probst A.J."/>
            <person name="Thomas B.C."/>
            <person name="Singh A."/>
            <person name="Wilkins M.J."/>
            <person name="Karaoz U."/>
            <person name="Brodie E.L."/>
            <person name="Williams K.H."/>
            <person name="Hubbard S.S."/>
            <person name="Banfield J.F."/>
        </authorList>
    </citation>
    <scope>NUCLEOTIDE SEQUENCE [LARGE SCALE GENOMIC DNA]</scope>
</reference>
<name>A0A1F5Y0P5_9BACT</name>
<sequence>MSTGAVLEKIGKIEKELQKLKVDFLLRLPEQKRGGRYSDKEIVREVKKARKQIWNEKYSRRI</sequence>
<organism evidence="1 2">
    <name type="scientific">Candidatus Giovannonibacteria bacterium RIFCSPLOWO2_12_FULL_44_15</name>
    <dbReference type="NCBI Taxonomy" id="1798364"/>
    <lineage>
        <taxon>Bacteria</taxon>
        <taxon>Candidatus Giovannoniibacteriota</taxon>
    </lineage>
</organism>
<dbReference type="Proteomes" id="UP000178894">
    <property type="component" value="Unassembled WGS sequence"/>
</dbReference>
<protein>
    <submittedName>
        <fullName evidence="1">Uncharacterized protein</fullName>
    </submittedName>
</protein>
<dbReference type="STRING" id="1798364.A3G54_02685"/>
<dbReference type="EMBL" id="MFIQ01000004">
    <property type="protein sequence ID" value="OGF93788.1"/>
    <property type="molecule type" value="Genomic_DNA"/>
</dbReference>
<proteinExistence type="predicted"/>
<evidence type="ECO:0000313" key="1">
    <source>
        <dbReference type="EMBL" id="OGF93788.1"/>
    </source>
</evidence>
<dbReference type="AlphaFoldDB" id="A0A1F5Y0P5"/>
<accession>A0A1F5Y0P5</accession>
<comment type="caution">
    <text evidence="1">The sequence shown here is derived from an EMBL/GenBank/DDBJ whole genome shotgun (WGS) entry which is preliminary data.</text>
</comment>
<gene>
    <name evidence="1" type="ORF">A3G54_02685</name>
</gene>